<dbReference type="Pfam" id="PF06432">
    <property type="entry name" value="GPI2"/>
    <property type="match status" value="1"/>
</dbReference>
<sequence>MIKPENSGVRWQKVLWKQQPFPDNYVPESFLEHLVTNANLRPVALLPMVLNALTVAQQMSAVILFGIVFQYCQDSPHSDSFGTFITSCDARVMFLDGVILLIGLLATQGRHVAFSGRWLRNFVLFVALMRVGSPLLRTLTTSYSDDTIYALAVALAAVHLTTHDYATCAINLVGRVEEPMNSRQQRGGGEHQIGGGGQRPVEFSGEHHRYQRNQSTNAGDGGDRGGRGALSLNAAMFAAVLLASRLHSNERVFGLMVLAVELFALLPEARCQLSANHSRANGVVTVILSAGVVTVTSILLALRAWGEAMQSTLVAYGFAVVLITLVCPLCLVHIQKRKLNIQGPWDIAHVIEDAAG</sequence>
<dbReference type="AlphaFoldDB" id="A0A7S2DRA0"/>
<dbReference type="PIRSF" id="PIRSF016104">
    <property type="entry name" value="GPI2"/>
    <property type="match status" value="1"/>
</dbReference>
<evidence type="ECO:0000256" key="8">
    <source>
        <dbReference type="SAM" id="MobiDB-lite"/>
    </source>
</evidence>
<gene>
    <name evidence="10" type="ORF">DSPE1174_LOCUS24890</name>
</gene>
<evidence type="ECO:0000313" key="10">
    <source>
        <dbReference type="EMBL" id="CAD9462027.1"/>
    </source>
</evidence>
<comment type="pathway">
    <text evidence="2">Glycolipid biosynthesis; glycosylphosphatidylinositol-anchor biosynthesis.</text>
</comment>
<evidence type="ECO:0000256" key="1">
    <source>
        <dbReference type="ARBA" id="ARBA00004141"/>
    </source>
</evidence>
<dbReference type="PANTHER" id="PTHR12982:SF0">
    <property type="entry name" value="PHOSPHATIDYLINOSITOL N-ACETYLGLUCOSAMINYLTRANSFERASE SUBUNIT C"/>
    <property type="match status" value="1"/>
</dbReference>
<keyword evidence="4" id="KW-0337">GPI-anchor biosynthesis</keyword>
<evidence type="ECO:0000256" key="9">
    <source>
        <dbReference type="SAM" id="Phobius"/>
    </source>
</evidence>
<dbReference type="PANTHER" id="PTHR12982">
    <property type="entry name" value="PHOSPHATIDYLINOSITOL GLYCAN, CLASS C"/>
    <property type="match status" value="1"/>
</dbReference>
<dbReference type="InterPro" id="IPR009450">
    <property type="entry name" value="Plno_GlcNAc_GPI2"/>
</dbReference>
<evidence type="ECO:0000256" key="2">
    <source>
        <dbReference type="ARBA" id="ARBA00004687"/>
    </source>
</evidence>
<proteinExistence type="inferred from homology"/>
<keyword evidence="5 9" id="KW-0812">Transmembrane</keyword>
<evidence type="ECO:0000256" key="5">
    <source>
        <dbReference type="ARBA" id="ARBA00022692"/>
    </source>
</evidence>
<dbReference type="GO" id="GO:0000506">
    <property type="term" value="C:glycosylphosphatidylinositol-N-acetylglucosaminyltransferase (GPI-GnT) complex"/>
    <property type="evidence" value="ECO:0007669"/>
    <property type="project" value="TreeGrafter"/>
</dbReference>
<name>A0A7S2DRA0_9STRA</name>
<feature type="region of interest" description="Disordered" evidence="8">
    <location>
        <begin position="181"/>
        <end position="224"/>
    </location>
</feature>
<comment type="subcellular location">
    <subcellularLocation>
        <location evidence="1">Membrane</location>
        <topology evidence="1">Multi-pass membrane protein</topology>
    </subcellularLocation>
</comment>
<accession>A0A7S2DRA0</accession>
<feature type="transmembrane region" description="Helical" evidence="9">
    <location>
        <begin position="81"/>
        <end position="106"/>
    </location>
</feature>
<feature type="transmembrane region" description="Helical" evidence="9">
    <location>
        <begin position="314"/>
        <end position="334"/>
    </location>
</feature>
<organism evidence="10">
    <name type="scientific">Octactis speculum</name>
    <dbReference type="NCBI Taxonomy" id="3111310"/>
    <lineage>
        <taxon>Eukaryota</taxon>
        <taxon>Sar</taxon>
        <taxon>Stramenopiles</taxon>
        <taxon>Ochrophyta</taxon>
        <taxon>Dictyochophyceae</taxon>
        <taxon>Dictyochales</taxon>
        <taxon>Dictyochaceae</taxon>
        <taxon>Octactis</taxon>
    </lineage>
</organism>
<dbReference type="UniPathway" id="UPA00196"/>
<protein>
    <submittedName>
        <fullName evidence="10">Uncharacterized protein</fullName>
    </submittedName>
</protein>
<evidence type="ECO:0000256" key="3">
    <source>
        <dbReference type="ARBA" id="ARBA00008321"/>
    </source>
</evidence>
<evidence type="ECO:0000256" key="7">
    <source>
        <dbReference type="ARBA" id="ARBA00023136"/>
    </source>
</evidence>
<feature type="compositionally biased region" description="Gly residues" evidence="8">
    <location>
        <begin position="186"/>
        <end position="198"/>
    </location>
</feature>
<feature type="transmembrane region" description="Helical" evidence="9">
    <location>
        <begin position="281"/>
        <end position="302"/>
    </location>
</feature>
<feature type="transmembrane region" description="Helical" evidence="9">
    <location>
        <begin position="49"/>
        <end position="69"/>
    </location>
</feature>
<reference evidence="10" key="1">
    <citation type="submission" date="2021-01" db="EMBL/GenBank/DDBJ databases">
        <authorList>
            <person name="Corre E."/>
            <person name="Pelletier E."/>
            <person name="Niang G."/>
            <person name="Scheremetjew M."/>
            <person name="Finn R."/>
            <person name="Kale V."/>
            <person name="Holt S."/>
            <person name="Cochrane G."/>
            <person name="Meng A."/>
            <person name="Brown T."/>
            <person name="Cohen L."/>
        </authorList>
    </citation>
    <scope>NUCLEOTIDE SEQUENCE</scope>
    <source>
        <strain evidence="10">CCMP1381</strain>
    </source>
</reference>
<keyword evidence="6 9" id="KW-1133">Transmembrane helix</keyword>
<evidence type="ECO:0000256" key="6">
    <source>
        <dbReference type="ARBA" id="ARBA00022989"/>
    </source>
</evidence>
<dbReference type="EMBL" id="HBGS01047911">
    <property type="protein sequence ID" value="CAD9462027.1"/>
    <property type="molecule type" value="Transcribed_RNA"/>
</dbReference>
<keyword evidence="7 9" id="KW-0472">Membrane</keyword>
<evidence type="ECO:0000256" key="4">
    <source>
        <dbReference type="ARBA" id="ARBA00022502"/>
    </source>
</evidence>
<comment type="similarity">
    <text evidence="3">Belongs to the PIGC family.</text>
</comment>
<dbReference type="GO" id="GO:0006506">
    <property type="term" value="P:GPI anchor biosynthetic process"/>
    <property type="evidence" value="ECO:0007669"/>
    <property type="project" value="UniProtKB-UniPathway"/>
</dbReference>